<dbReference type="Pfam" id="PF02464">
    <property type="entry name" value="CinA"/>
    <property type="match status" value="1"/>
</dbReference>
<evidence type="ECO:0000259" key="1">
    <source>
        <dbReference type="Pfam" id="PF02464"/>
    </source>
</evidence>
<dbReference type="InterPro" id="IPR036653">
    <property type="entry name" value="CinA-like_C"/>
</dbReference>
<evidence type="ECO:0000313" key="2">
    <source>
        <dbReference type="EMBL" id="PHU35003.1"/>
    </source>
</evidence>
<dbReference type="Gene3D" id="3.90.950.20">
    <property type="entry name" value="CinA-like"/>
    <property type="match status" value="1"/>
</dbReference>
<name>A0A2G3DVT0_9FIRM</name>
<accession>A0A2G3DVT0</accession>
<dbReference type="InterPro" id="IPR008136">
    <property type="entry name" value="CinA_C"/>
</dbReference>
<dbReference type="AlphaFoldDB" id="A0A2G3DVT0"/>
<dbReference type="RefSeq" id="WP_099391843.1">
    <property type="nucleotide sequence ID" value="NZ_PDYF01000011.1"/>
</dbReference>
<sequence length="157" mass="16505">MDASVIVDRLASMNMTVATAESCTGGLIASSIVDIAGASDCFNEGYITYSNEAKMRNLSVKESTLMRYGAVSTQTAKEMAMGVRKKAHADFGIASTGIAGPGGGSPEKPVGLVYIACAYDDKCQVRQLNLAGDRSQVRHQAADEALQLLSDCMDEIG</sequence>
<dbReference type="EMBL" id="PDYF01000011">
    <property type="protein sequence ID" value="PHU35003.1"/>
    <property type="molecule type" value="Genomic_DNA"/>
</dbReference>
<reference evidence="2 3" key="2">
    <citation type="submission" date="2017-10" db="EMBL/GenBank/DDBJ databases">
        <authorList>
            <person name="Banno H."/>
            <person name="Chua N.-H."/>
        </authorList>
    </citation>
    <scope>NUCLEOTIDE SEQUENCE [LARGE SCALE GENOMIC DNA]</scope>
    <source>
        <strain evidence="2 3">JK626</strain>
    </source>
</reference>
<comment type="caution">
    <text evidence="2">The sequence shown here is derived from an EMBL/GenBank/DDBJ whole genome shotgun (WGS) entry which is preliminary data.</text>
</comment>
<proteinExistence type="predicted"/>
<gene>
    <name evidence="2" type="ORF">CSX01_06620</name>
</gene>
<dbReference type="Proteomes" id="UP000225889">
    <property type="component" value="Unassembled WGS sequence"/>
</dbReference>
<protein>
    <submittedName>
        <fullName evidence="2">Damage-inducible protein CinA</fullName>
    </submittedName>
</protein>
<reference evidence="2 3" key="1">
    <citation type="submission" date="2017-10" db="EMBL/GenBank/DDBJ databases">
        <title>Resolving the taxonomy of Roseburia spp., Eubacterium rectale and Agathobacter spp. through phylogenomic analysis.</title>
        <authorList>
            <person name="Sheridan P.O."/>
            <person name="Walker A.W."/>
            <person name="Duncan S.H."/>
            <person name="Scott K.P."/>
            <person name="Toole P.W.O."/>
            <person name="Luis P."/>
            <person name="Flint H.J."/>
        </authorList>
    </citation>
    <scope>NUCLEOTIDE SEQUENCE [LARGE SCALE GENOMIC DNA]</scope>
    <source>
        <strain evidence="2 3">JK626</strain>
    </source>
</reference>
<evidence type="ECO:0000313" key="3">
    <source>
        <dbReference type="Proteomes" id="UP000225889"/>
    </source>
</evidence>
<feature type="domain" description="CinA C-terminal" evidence="1">
    <location>
        <begin position="4"/>
        <end position="153"/>
    </location>
</feature>
<dbReference type="NCBIfam" id="TIGR00199">
    <property type="entry name" value="PncC_domain"/>
    <property type="match status" value="1"/>
</dbReference>
<dbReference type="SUPFAM" id="SSF142433">
    <property type="entry name" value="CinA-like"/>
    <property type="match status" value="1"/>
</dbReference>
<organism evidence="2 3">
    <name type="scientific">Pseudobutyrivibrio ruminis</name>
    <dbReference type="NCBI Taxonomy" id="46206"/>
    <lineage>
        <taxon>Bacteria</taxon>
        <taxon>Bacillati</taxon>
        <taxon>Bacillota</taxon>
        <taxon>Clostridia</taxon>
        <taxon>Lachnospirales</taxon>
        <taxon>Lachnospiraceae</taxon>
        <taxon>Pseudobutyrivibrio</taxon>
    </lineage>
</organism>